<dbReference type="AlphaFoldDB" id="A0A371HEE1"/>
<organism evidence="2 3">
    <name type="scientific">Mucuna pruriens</name>
    <name type="common">Velvet bean</name>
    <name type="synonym">Dolichos pruriens</name>
    <dbReference type="NCBI Taxonomy" id="157652"/>
    <lineage>
        <taxon>Eukaryota</taxon>
        <taxon>Viridiplantae</taxon>
        <taxon>Streptophyta</taxon>
        <taxon>Embryophyta</taxon>
        <taxon>Tracheophyta</taxon>
        <taxon>Spermatophyta</taxon>
        <taxon>Magnoliopsida</taxon>
        <taxon>eudicotyledons</taxon>
        <taxon>Gunneridae</taxon>
        <taxon>Pentapetalae</taxon>
        <taxon>rosids</taxon>
        <taxon>fabids</taxon>
        <taxon>Fabales</taxon>
        <taxon>Fabaceae</taxon>
        <taxon>Papilionoideae</taxon>
        <taxon>50 kb inversion clade</taxon>
        <taxon>NPAAA clade</taxon>
        <taxon>indigoferoid/millettioid clade</taxon>
        <taxon>Phaseoleae</taxon>
        <taxon>Mucuna</taxon>
    </lineage>
</organism>
<reference evidence="2" key="1">
    <citation type="submission" date="2018-05" db="EMBL/GenBank/DDBJ databases">
        <title>Draft genome of Mucuna pruriens seed.</title>
        <authorList>
            <person name="Nnadi N.E."/>
            <person name="Vos R."/>
            <person name="Hasami M.H."/>
            <person name="Devisetty U.K."/>
            <person name="Aguiy J.C."/>
        </authorList>
    </citation>
    <scope>NUCLEOTIDE SEQUENCE [LARGE SCALE GENOMIC DNA]</scope>
    <source>
        <strain evidence="2">JCA_2017</strain>
    </source>
</reference>
<comment type="caution">
    <text evidence="2">The sequence shown here is derived from an EMBL/GenBank/DDBJ whole genome shotgun (WGS) entry which is preliminary data.</text>
</comment>
<keyword evidence="3" id="KW-1185">Reference proteome</keyword>
<proteinExistence type="predicted"/>
<evidence type="ECO:0000313" key="2">
    <source>
        <dbReference type="EMBL" id="RDY01159.1"/>
    </source>
</evidence>
<gene>
    <name evidence="2" type="ORF">CR513_15558</name>
</gene>
<feature type="non-terminal residue" evidence="2">
    <location>
        <position position="1"/>
    </location>
</feature>
<name>A0A371HEE1_MUCPR</name>
<dbReference type="EMBL" id="QJKJ01002824">
    <property type="protein sequence ID" value="RDY01159.1"/>
    <property type="molecule type" value="Genomic_DNA"/>
</dbReference>
<evidence type="ECO:0000256" key="1">
    <source>
        <dbReference type="SAM" id="MobiDB-lite"/>
    </source>
</evidence>
<sequence length="163" mass="18877">MESIDGTKLKHGLMFFLLIQKNTRGNYFKISKMLQQMVLSSWTSNINVSHKRYLKYMNLKILAREIRVKWWKKFNNSLVSKSKIKGWINNNQQKGGNSQAIILTEEPLFLTEKQKLMAKLATTTSAKELHHMLQKAQSTSRASTRVGSDEDSSQSNPYEDMFD</sequence>
<protein>
    <submittedName>
        <fullName evidence="2">Uncharacterized protein</fullName>
    </submittedName>
</protein>
<dbReference type="Proteomes" id="UP000257109">
    <property type="component" value="Unassembled WGS sequence"/>
</dbReference>
<evidence type="ECO:0000313" key="3">
    <source>
        <dbReference type="Proteomes" id="UP000257109"/>
    </source>
</evidence>
<feature type="region of interest" description="Disordered" evidence="1">
    <location>
        <begin position="131"/>
        <end position="163"/>
    </location>
</feature>
<feature type="compositionally biased region" description="Polar residues" evidence="1">
    <location>
        <begin position="135"/>
        <end position="146"/>
    </location>
</feature>
<accession>A0A371HEE1</accession>